<proteinExistence type="predicted"/>
<evidence type="ECO:0000313" key="1">
    <source>
        <dbReference type="EnsemblMetazoa" id="MESCA002106-PA"/>
    </source>
</evidence>
<keyword evidence="2" id="KW-1185">Reference proteome</keyword>
<dbReference type="EnsemblMetazoa" id="MESCA002106-RA">
    <property type="protein sequence ID" value="MESCA002106-PA"/>
    <property type="gene ID" value="MESCA002106"/>
</dbReference>
<dbReference type="HOGENOM" id="CLU_2778747_0_0_1"/>
<dbReference type="EMBL" id="CAQQ02391888">
    <property type="status" value="NOT_ANNOTATED_CDS"/>
    <property type="molecule type" value="Genomic_DNA"/>
</dbReference>
<sequence length="69" mass="8166">MANHGPTLKLTRHMVTNGNVMILIHTENDLMKKPIESTSKGVPKGTKRYYWQKRQILLKRKYKTRVTER</sequence>
<reference evidence="1" key="2">
    <citation type="submission" date="2015-06" db="UniProtKB">
        <authorList>
            <consortium name="EnsemblMetazoa"/>
        </authorList>
    </citation>
    <scope>IDENTIFICATION</scope>
</reference>
<accession>T1GFG5</accession>
<reference evidence="2" key="1">
    <citation type="submission" date="2013-02" db="EMBL/GenBank/DDBJ databases">
        <authorList>
            <person name="Hughes D."/>
        </authorList>
    </citation>
    <scope>NUCLEOTIDE SEQUENCE</scope>
    <source>
        <strain>Durham</strain>
        <strain evidence="2">NC isolate 2 -- Noor lab</strain>
    </source>
</reference>
<organism evidence="1 2">
    <name type="scientific">Megaselia scalaris</name>
    <name type="common">Humpbacked fly</name>
    <name type="synonym">Phora scalaris</name>
    <dbReference type="NCBI Taxonomy" id="36166"/>
    <lineage>
        <taxon>Eukaryota</taxon>
        <taxon>Metazoa</taxon>
        <taxon>Ecdysozoa</taxon>
        <taxon>Arthropoda</taxon>
        <taxon>Hexapoda</taxon>
        <taxon>Insecta</taxon>
        <taxon>Pterygota</taxon>
        <taxon>Neoptera</taxon>
        <taxon>Endopterygota</taxon>
        <taxon>Diptera</taxon>
        <taxon>Brachycera</taxon>
        <taxon>Muscomorpha</taxon>
        <taxon>Platypezoidea</taxon>
        <taxon>Phoridae</taxon>
        <taxon>Megaseliini</taxon>
        <taxon>Megaselia</taxon>
    </lineage>
</organism>
<dbReference type="AlphaFoldDB" id="T1GFG5"/>
<dbReference type="Proteomes" id="UP000015102">
    <property type="component" value="Unassembled WGS sequence"/>
</dbReference>
<evidence type="ECO:0000313" key="2">
    <source>
        <dbReference type="Proteomes" id="UP000015102"/>
    </source>
</evidence>
<name>T1GFG5_MEGSC</name>
<protein>
    <submittedName>
        <fullName evidence="1">Uncharacterized protein</fullName>
    </submittedName>
</protein>